<protein>
    <recommendedName>
        <fullName evidence="4">Plastid lipid-associated protein/fibrillin conserved domain-containing protein</fullName>
    </recommendedName>
</protein>
<feature type="compositionally biased region" description="Low complexity" evidence="3">
    <location>
        <begin position="40"/>
        <end position="57"/>
    </location>
</feature>
<accession>A0ABY8TRA3</accession>
<evidence type="ECO:0000313" key="6">
    <source>
        <dbReference type="Proteomes" id="UP001244341"/>
    </source>
</evidence>
<name>A0ABY8TRA3_TETOB</name>
<dbReference type="EMBL" id="CP126210">
    <property type="protein sequence ID" value="WIA11532.1"/>
    <property type="molecule type" value="Genomic_DNA"/>
</dbReference>
<dbReference type="PANTHER" id="PTHR31906">
    <property type="entry name" value="PLASTID-LIPID-ASSOCIATED PROTEIN 4, CHLOROPLASTIC-RELATED"/>
    <property type="match status" value="1"/>
</dbReference>
<dbReference type="Pfam" id="PF04755">
    <property type="entry name" value="PAP_fibrillin"/>
    <property type="match status" value="1"/>
</dbReference>
<reference evidence="5 6" key="1">
    <citation type="submission" date="2023-05" db="EMBL/GenBank/DDBJ databases">
        <title>A 100% complete, gapless, phased diploid assembly of the Scenedesmus obliquus UTEX 3031 genome.</title>
        <authorList>
            <person name="Biondi T.C."/>
            <person name="Hanschen E.R."/>
            <person name="Kwon T."/>
            <person name="Eng W."/>
            <person name="Kruse C.P.S."/>
            <person name="Koehler S.I."/>
            <person name="Kunde Y."/>
            <person name="Gleasner C.D."/>
            <person name="You Mak K.T."/>
            <person name="Polle J."/>
            <person name="Hovde B.T."/>
            <person name="Starkenburg S.R."/>
        </authorList>
    </citation>
    <scope>NUCLEOTIDE SEQUENCE [LARGE SCALE GENOMIC DNA]</scope>
    <source>
        <strain evidence="5 6">DOE0152z</strain>
    </source>
</reference>
<feature type="region of interest" description="Disordered" evidence="3">
    <location>
        <begin position="40"/>
        <end position="62"/>
    </location>
</feature>
<keyword evidence="2" id="KW-0934">Plastid</keyword>
<evidence type="ECO:0000256" key="1">
    <source>
        <dbReference type="ARBA" id="ARBA00004474"/>
    </source>
</evidence>
<evidence type="ECO:0000259" key="4">
    <source>
        <dbReference type="Pfam" id="PF04755"/>
    </source>
</evidence>
<feature type="domain" description="Plastid lipid-associated protein/fibrillin conserved" evidence="4">
    <location>
        <begin position="9"/>
        <end position="145"/>
    </location>
</feature>
<proteinExistence type="predicted"/>
<comment type="subcellular location">
    <subcellularLocation>
        <location evidence="1">Plastid</location>
    </subcellularLocation>
</comment>
<evidence type="ECO:0000256" key="3">
    <source>
        <dbReference type="SAM" id="MobiDB-lite"/>
    </source>
</evidence>
<sequence length="188" mass="20244">MRSSECSTLIPQLVTSTEGQKFGAASTEQQRSQVLQLAQQLKQEQAAAPDSSSSSSSDGPTAGALSGSWRLLWTTEASVHALVKGQLLGIGVRDIQQHIDLPGKRVTNTIAFALLGLQLQASGPLTVLNSTRIYYSFDKLLLRLLGLQLSLPLFIKGGGWTDCVALQQGIRVMENSRRDTLVLQGLPE</sequence>
<gene>
    <name evidence="5" type="ORF">OEZ85_011643</name>
</gene>
<dbReference type="InterPro" id="IPR006843">
    <property type="entry name" value="PAP/fibrillin_dom"/>
</dbReference>
<dbReference type="Proteomes" id="UP001244341">
    <property type="component" value="Chromosome 3b"/>
</dbReference>
<dbReference type="InterPro" id="IPR039633">
    <property type="entry name" value="PAP"/>
</dbReference>
<organism evidence="5 6">
    <name type="scientific">Tetradesmus obliquus</name>
    <name type="common">Green alga</name>
    <name type="synonym">Acutodesmus obliquus</name>
    <dbReference type="NCBI Taxonomy" id="3088"/>
    <lineage>
        <taxon>Eukaryota</taxon>
        <taxon>Viridiplantae</taxon>
        <taxon>Chlorophyta</taxon>
        <taxon>core chlorophytes</taxon>
        <taxon>Chlorophyceae</taxon>
        <taxon>CS clade</taxon>
        <taxon>Sphaeropleales</taxon>
        <taxon>Scenedesmaceae</taxon>
        <taxon>Tetradesmus</taxon>
    </lineage>
</organism>
<evidence type="ECO:0000313" key="5">
    <source>
        <dbReference type="EMBL" id="WIA11532.1"/>
    </source>
</evidence>
<evidence type="ECO:0000256" key="2">
    <source>
        <dbReference type="ARBA" id="ARBA00022640"/>
    </source>
</evidence>
<keyword evidence="6" id="KW-1185">Reference proteome</keyword>